<evidence type="ECO:0000313" key="3">
    <source>
        <dbReference type="Proteomes" id="UP000241769"/>
    </source>
</evidence>
<keyword evidence="1" id="KW-1133">Transmembrane helix</keyword>
<sequence length="195" mass="21484">MLIGCRSMRRSAINFEIYTLDLSTFGGVFYSACNGQPMATNSRSEKYNPRHHEREATMLTAPFIRIWSVSLTTGFRGIESQLNCVRFIIAGIVVCGTIRDALIKSFGVWLHVSRHLFIQILPPYIRSLSVLMTRLLDKIYNTACNATACIINPTGTSSKVVCLAQGQAYSAFSSSGFTVAFSFGLIAIAAVVTFF</sequence>
<keyword evidence="1" id="KW-0812">Transmembrane</keyword>
<dbReference type="Proteomes" id="UP000241769">
    <property type="component" value="Unassembled WGS sequence"/>
</dbReference>
<feature type="transmembrane region" description="Helical" evidence="1">
    <location>
        <begin position="176"/>
        <end position="194"/>
    </location>
</feature>
<name>A0A2P6MMR9_9EUKA</name>
<keyword evidence="1" id="KW-0472">Membrane</keyword>
<protein>
    <submittedName>
        <fullName evidence="2">Uncharacterized protein</fullName>
    </submittedName>
</protein>
<dbReference type="InParanoid" id="A0A2P6MMR9"/>
<evidence type="ECO:0000256" key="1">
    <source>
        <dbReference type="SAM" id="Phobius"/>
    </source>
</evidence>
<reference evidence="2 3" key="1">
    <citation type="journal article" date="2018" name="Genome Biol. Evol.">
        <title>Multiple Roots of Fruiting Body Formation in Amoebozoa.</title>
        <authorList>
            <person name="Hillmann F."/>
            <person name="Forbes G."/>
            <person name="Novohradska S."/>
            <person name="Ferling I."/>
            <person name="Riege K."/>
            <person name="Groth M."/>
            <person name="Westermann M."/>
            <person name="Marz M."/>
            <person name="Spaller T."/>
            <person name="Winckler T."/>
            <person name="Schaap P."/>
            <person name="Glockner G."/>
        </authorList>
    </citation>
    <scope>NUCLEOTIDE SEQUENCE [LARGE SCALE GENOMIC DNA]</scope>
    <source>
        <strain evidence="2 3">Jena</strain>
    </source>
</reference>
<dbReference type="EMBL" id="MDYQ01000724">
    <property type="protein sequence ID" value="PRP72972.1"/>
    <property type="molecule type" value="Genomic_DNA"/>
</dbReference>
<dbReference type="AlphaFoldDB" id="A0A2P6MMR9"/>
<gene>
    <name evidence="2" type="ORF">PROFUN_17077</name>
</gene>
<evidence type="ECO:0000313" key="2">
    <source>
        <dbReference type="EMBL" id="PRP72972.1"/>
    </source>
</evidence>
<keyword evidence="3" id="KW-1185">Reference proteome</keyword>
<proteinExistence type="predicted"/>
<organism evidence="2 3">
    <name type="scientific">Planoprotostelium fungivorum</name>
    <dbReference type="NCBI Taxonomy" id="1890364"/>
    <lineage>
        <taxon>Eukaryota</taxon>
        <taxon>Amoebozoa</taxon>
        <taxon>Evosea</taxon>
        <taxon>Variosea</taxon>
        <taxon>Cavosteliida</taxon>
        <taxon>Cavosteliaceae</taxon>
        <taxon>Planoprotostelium</taxon>
    </lineage>
</organism>
<comment type="caution">
    <text evidence="2">The sequence shown here is derived from an EMBL/GenBank/DDBJ whole genome shotgun (WGS) entry which is preliminary data.</text>
</comment>
<accession>A0A2P6MMR9</accession>